<accession>A0A979GA93</accession>
<evidence type="ECO:0000313" key="2">
    <source>
        <dbReference type="Proteomes" id="UP000002215"/>
    </source>
</evidence>
<reference evidence="2" key="1">
    <citation type="submission" date="2009-08" db="EMBL/GenBank/DDBJ databases">
        <title>The complete genome of Chitinophaga pinensis DSM 2588.</title>
        <authorList>
            <consortium name="US DOE Joint Genome Institute (JGI-PGF)"/>
            <person name="Lucas S."/>
            <person name="Copeland A."/>
            <person name="Lapidus A."/>
            <person name="Glavina del Rio T."/>
            <person name="Dalin E."/>
            <person name="Tice H."/>
            <person name="Bruce D."/>
            <person name="Goodwin L."/>
            <person name="Pitluck S."/>
            <person name="Kyrpides N."/>
            <person name="Mavromatis K."/>
            <person name="Ivanova N."/>
            <person name="Mikhailova N."/>
            <person name="Sims D."/>
            <person name="Meinche L."/>
            <person name="Brettin T."/>
            <person name="Detter J.C."/>
            <person name="Han C."/>
            <person name="Larimer F."/>
            <person name="Land M."/>
            <person name="Hauser L."/>
            <person name="Markowitz V."/>
            <person name="Cheng J.-F."/>
            <person name="Hugenholtz P."/>
            <person name="Woyke T."/>
            <person name="Wu D."/>
            <person name="Spring S."/>
            <person name="Klenk H.-P."/>
            <person name="Eisen J.A."/>
        </authorList>
    </citation>
    <scope>NUCLEOTIDE SEQUENCE [LARGE SCALE GENOMIC DNA]</scope>
    <source>
        <strain evidence="2">ATCC 43595 / DSM 2588 / LMG 13176 / NBRC 15968 / NCIMB 11800 / UQM 2034</strain>
    </source>
</reference>
<evidence type="ECO:0008006" key="3">
    <source>
        <dbReference type="Google" id="ProtNLM"/>
    </source>
</evidence>
<protein>
    <recommendedName>
        <fullName evidence="3">Tetratricopeptide repeat protein</fullName>
    </recommendedName>
</protein>
<proteinExistence type="predicted"/>
<evidence type="ECO:0000313" key="1">
    <source>
        <dbReference type="EMBL" id="ACU63548.1"/>
    </source>
</evidence>
<name>A0A979GA93_CHIPD</name>
<sequence>MLNYVTNYARDEKVKAQYRPLTLAQGKKCITIFPEGSYFAHWQEDMMAIYANQVGWFSCLDEEDPVKLEEALALLERGFKIYDPNRHKYLEDTKTRLLLKLGKTAEAYKIVAAALKKDPKDPDFQDLKKDPAYLAWGKQAKSAAKEEEKVYQQAVQEEMQKVTDSFRHPEHPLIQQHAAALNLIKQRMVTVRMNYAIKSRRERRAYLLEIGSGGEGVYYGNDGVPALSDLPKSDYKQIAKPFPAVGGKIKAPFKLPTGVQFTDGCILLGYSHAQNALYLVTNGDCEGEVWFDTLQYGAEAGGKFAPASNKRLKLLAFLAESIQATIDGIWKASEEGDWL</sequence>
<dbReference type="KEGG" id="cpi:Cpin_6139"/>
<dbReference type="AlphaFoldDB" id="A0A979GA93"/>
<organism evidence="1 2">
    <name type="scientific">Chitinophaga pinensis (strain ATCC 43595 / DSM 2588 / LMG 13176 / NBRC 15968 / NCIMB 11800 / UQM 2034)</name>
    <dbReference type="NCBI Taxonomy" id="485918"/>
    <lineage>
        <taxon>Bacteria</taxon>
        <taxon>Pseudomonadati</taxon>
        <taxon>Bacteroidota</taxon>
        <taxon>Chitinophagia</taxon>
        <taxon>Chitinophagales</taxon>
        <taxon>Chitinophagaceae</taxon>
        <taxon>Chitinophaga</taxon>
    </lineage>
</organism>
<dbReference type="Proteomes" id="UP000002215">
    <property type="component" value="Chromosome"/>
</dbReference>
<reference evidence="1 2" key="2">
    <citation type="journal article" date="2010" name="Stand. Genomic Sci.">
        <title>Complete genome sequence of Chitinophaga pinensis type strain (UQM 2034).</title>
        <authorList>
            <person name="Glavina Del Rio T."/>
            <person name="Abt B."/>
            <person name="Spring S."/>
            <person name="Lapidus A."/>
            <person name="Nolan M."/>
            <person name="Tice H."/>
            <person name="Copeland A."/>
            <person name="Cheng J.F."/>
            <person name="Chen F."/>
            <person name="Bruce D."/>
            <person name="Goodwin L."/>
            <person name="Pitluck S."/>
            <person name="Ivanova N."/>
            <person name="Mavromatis K."/>
            <person name="Mikhailova N."/>
            <person name="Pati A."/>
            <person name="Chen A."/>
            <person name="Palaniappan K."/>
            <person name="Land M."/>
            <person name="Hauser L."/>
            <person name="Chang Y.J."/>
            <person name="Jeffries C.D."/>
            <person name="Chain P."/>
            <person name="Saunders E."/>
            <person name="Detter J.C."/>
            <person name="Brettin T."/>
            <person name="Rohde M."/>
            <person name="Goker M."/>
            <person name="Bristow J."/>
            <person name="Eisen J.A."/>
            <person name="Markowitz V."/>
            <person name="Hugenholtz P."/>
            <person name="Kyrpides N.C."/>
            <person name="Klenk H.P."/>
            <person name="Lucas S."/>
        </authorList>
    </citation>
    <scope>NUCLEOTIDE SEQUENCE [LARGE SCALE GENOMIC DNA]</scope>
    <source>
        <strain evidence="2">ATCC 43595 / DSM 2588 / LMG 13176 / NBRC 15968 / NCIMB 11800 / UQM 2034</strain>
    </source>
</reference>
<dbReference type="EMBL" id="CP001699">
    <property type="protein sequence ID" value="ACU63548.1"/>
    <property type="molecule type" value="Genomic_DNA"/>
</dbReference>
<gene>
    <name evidence="1" type="ordered locus">Cpin_6139</name>
</gene>